<evidence type="ECO:0000256" key="5">
    <source>
        <dbReference type="ARBA" id="ARBA00023157"/>
    </source>
</evidence>
<dbReference type="SMART" id="SM00131">
    <property type="entry name" value="KU"/>
    <property type="match status" value="1"/>
</dbReference>
<dbReference type="GO" id="GO:0005615">
    <property type="term" value="C:extracellular space"/>
    <property type="evidence" value="ECO:0007669"/>
    <property type="project" value="TreeGrafter"/>
</dbReference>
<evidence type="ECO:0000256" key="6">
    <source>
        <dbReference type="SAM" id="SignalP"/>
    </source>
</evidence>
<evidence type="ECO:0000256" key="4">
    <source>
        <dbReference type="ARBA" id="ARBA00022900"/>
    </source>
</evidence>
<protein>
    <submittedName>
        <fullName evidence="8">Tissue factor pathway inhibitor</fullName>
    </submittedName>
</protein>
<organism evidence="8">
    <name type="scientific">Rhipicephalus appendiculatus</name>
    <name type="common">Brown ear tick</name>
    <dbReference type="NCBI Taxonomy" id="34631"/>
    <lineage>
        <taxon>Eukaryota</taxon>
        <taxon>Metazoa</taxon>
        <taxon>Ecdysozoa</taxon>
        <taxon>Arthropoda</taxon>
        <taxon>Chelicerata</taxon>
        <taxon>Arachnida</taxon>
        <taxon>Acari</taxon>
        <taxon>Parasitiformes</taxon>
        <taxon>Ixodida</taxon>
        <taxon>Ixodoidea</taxon>
        <taxon>Ixodidae</taxon>
        <taxon>Rhipicephalinae</taxon>
        <taxon>Rhipicephalus</taxon>
        <taxon>Rhipicephalus</taxon>
    </lineage>
</organism>
<feature type="domain" description="BPTI/Kunitz inhibitor" evidence="7">
    <location>
        <begin position="91"/>
        <end position="145"/>
    </location>
</feature>
<proteinExistence type="predicted"/>
<sequence length="161" mass="18426">MNYLTSAVFLCTLICISYTYEKNTWRPAGCKLPAKPGPCKAYIKAWYYDPNKMKCQPFVYGGCRGNGNNFESKGKCESRCGSKYNKKTDKCLFREKEGKPCRNGSSIATRWYFHKQGSECKQRIFKTCLQDPTGFATCTECLMSCQHHMVKLQVCNETNPK</sequence>
<evidence type="ECO:0000313" key="8">
    <source>
        <dbReference type="EMBL" id="JAP78023.1"/>
    </source>
</evidence>
<keyword evidence="4" id="KW-0722">Serine protease inhibitor</keyword>
<evidence type="ECO:0000256" key="1">
    <source>
        <dbReference type="ARBA" id="ARBA00004613"/>
    </source>
</evidence>
<dbReference type="PROSITE" id="PS50279">
    <property type="entry name" value="BPTI_KUNITZ_2"/>
    <property type="match status" value="2"/>
</dbReference>
<dbReference type="InterPro" id="IPR020901">
    <property type="entry name" value="Prtase_inh_Kunz-CS"/>
</dbReference>
<keyword evidence="5" id="KW-1015">Disulfide bond</keyword>
<dbReference type="FunFam" id="4.10.410.10:FF:000011">
    <property type="entry name" value="Tissue factor pathway inhibitor"/>
    <property type="match status" value="1"/>
</dbReference>
<evidence type="ECO:0000256" key="3">
    <source>
        <dbReference type="ARBA" id="ARBA00022690"/>
    </source>
</evidence>
<dbReference type="EMBL" id="GEDV01010534">
    <property type="protein sequence ID" value="JAP78023.1"/>
    <property type="molecule type" value="Transcribed_RNA"/>
</dbReference>
<feature type="domain" description="BPTI/Kunitz inhibitor" evidence="7">
    <location>
        <begin position="30"/>
        <end position="80"/>
    </location>
</feature>
<comment type="subcellular location">
    <subcellularLocation>
        <location evidence="1">Secreted</location>
    </subcellularLocation>
</comment>
<dbReference type="PROSITE" id="PS00280">
    <property type="entry name" value="BPTI_KUNITZ_1"/>
    <property type="match status" value="1"/>
</dbReference>
<dbReference type="GO" id="GO:0004867">
    <property type="term" value="F:serine-type endopeptidase inhibitor activity"/>
    <property type="evidence" value="ECO:0007669"/>
    <property type="project" value="UniProtKB-KW"/>
</dbReference>
<accession>A0A131YF78</accession>
<feature type="chain" id="PRO_5007284904" evidence="6">
    <location>
        <begin position="22"/>
        <end position="161"/>
    </location>
</feature>
<dbReference type="InterPro" id="IPR050098">
    <property type="entry name" value="TFPI/VKTCI-like"/>
</dbReference>
<dbReference type="SUPFAM" id="SSF57362">
    <property type="entry name" value="BPTI-like"/>
    <property type="match status" value="2"/>
</dbReference>
<dbReference type="PANTHER" id="PTHR10083">
    <property type="entry name" value="KUNITZ-TYPE PROTEASE INHIBITOR-RELATED"/>
    <property type="match status" value="1"/>
</dbReference>
<feature type="signal peptide" evidence="6">
    <location>
        <begin position="1"/>
        <end position="21"/>
    </location>
</feature>
<evidence type="ECO:0000259" key="7">
    <source>
        <dbReference type="PROSITE" id="PS50279"/>
    </source>
</evidence>
<keyword evidence="2" id="KW-0964">Secreted</keyword>
<dbReference type="InterPro" id="IPR036880">
    <property type="entry name" value="Kunitz_BPTI_sf"/>
</dbReference>
<keyword evidence="6" id="KW-0732">Signal</keyword>
<dbReference type="CDD" id="cd00109">
    <property type="entry name" value="Kunitz-type"/>
    <property type="match status" value="1"/>
</dbReference>
<name>A0A131YF78_RHIAP</name>
<evidence type="ECO:0000256" key="2">
    <source>
        <dbReference type="ARBA" id="ARBA00022525"/>
    </source>
</evidence>
<dbReference type="Gene3D" id="4.10.410.10">
    <property type="entry name" value="Pancreatic trypsin inhibitor Kunitz domain"/>
    <property type="match status" value="2"/>
</dbReference>
<keyword evidence="3" id="KW-0646">Protease inhibitor</keyword>
<reference evidence="8" key="1">
    <citation type="journal article" date="2016" name="Ticks Tick Borne Dis.">
        <title>De novo assembly and annotation of the salivary gland transcriptome of Rhipicephalus appendiculatus male and female ticks during blood feeding.</title>
        <authorList>
            <person name="de Castro M.H."/>
            <person name="de Klerk D."/>
            <person name="Pienaar R."/>
            <person name="Latif A.A."/>
            <person name="Rees D.J."/>
            <person name="Mans B.J."/>
        </authorList>
    </citation>
    <scope>NUCLEOTIDE SEQUENCE</scope>
    <source>
        <tissue evidence="8">Salivary glands</tissue>
    </source>
</reference>
<dbReference type="PANTHER" id="PTHR10083:SF381">
    <property type="entry name" value="BPTI_KUNITZ INHIBITOR DOMAIN-CONTAINING PROTEIN"/>
    <property type="match status" value="1"/>
</dbReference>
<dbReference type="Pfam" id="PF00014">
    <property type="entry name" value="Kunitz_BPTI"/>
    <property type="match status" value="2"/>
</dbReference>
<dbReference type="InterPro" id="IPR002223">
    <property type="entry name" value="Kunitz_BPTI"/>
</dbReference>
<dbReference type="PRINTS" id="PR00759">
    <property type="entry name" value="BASICPTASE"/>
</dbReference>
<dbReference type="AlphaFoldDB" id="A0A131YF78"/>